<dbReference type="Proteomes" id="UP000218896">
    <property type="component" value="Unassembled WGS sequence"/>
</dbReference>
<dbReference type="AlphaFoldDB" id="A0A2A2F573"/>
<comment type="caution">
    <text evidence="2">The sequence shown here is derived from an EMBL/GenBank/DDBJ whole genome shotgun (WGS) entry which is preliminary data.</text>
</comment>
<organism evidence="2 3">
    <name type="scientific">Halovibrio salipaludis</name>
    <dbReference type="NCBI Taxonomy" id="2032626"/>
    <lineage>
        <taxon>Bacteria</taxon>
        <taxon>Pseudomonadati</taxon>
        <taxon>Pseudomonadota</taxon>
        <taxon>Gammaproteobacteria</taxon>
        <taxon>Oceanospirillales</taxon>
        <taxon>Halomonadaceae</taxon>
        <taxon>Halovibrio</taxon>
    </lineage>
</organism>
<dbReference type="EMBL" id="NSKD01000003">
    <property type="protein sequence ID" value="PAU80721.1"/>
    <property type="molecule type" value="Genomic_DNA"/>
</dbReference>
<evidence type="ECO:0000259" key="1">
    <source>
        <dbReference type="PROSITE" id="PS51186"/>
    </source>
</evidence>
<gene>
    <name evidence="2" type="ORF">CK501_09940</name>
</gene>
<proteinExistence type="predicted"/>
<dbReference type="GO" id="GO:0016747">
    <property type="term" value="F:acyltransferase activity, transferring groups other than amino-acyl groups"/>
    <property type="evidence" value="ECO:0007669"/>
    <property type="project" value="InterPro"/>
</dbReference>
<dbReference type="OrthoDB" id="187903at2"/>
<dbReference type="Pfam" id="PF00583">
    <property type="entry name" value="Acetyltransf_1"/>
    <property type="match status" value="1"/>
</dbReference>
<dbReference type="InterPro" id="IPR000182">
    <property type="entry name" value="GNAT_dom"/>
</dbReference>
<dbReference type="RefSeq" id="WP_095617552.1">
    <property type="nucleotide sequence ID" value="NZ_NSKD01000003.1"/>
</dbReference>
<dbReference type="CDD" id="cd04301">
    <property type="entry name" value="NAT_SF"/>
    <property type="match status" value="1"/>
</dbReference>
<dbReference type="Gene3D" id="3.40.630.30">
    <property type="match status" value="1"/>
</dbReference>
<sequence length="197" mass="23052">MTVTLERVSGETIRPWVSEVARLRIQVFREWPYLYDGDMDYEQQYLETYIQSPRSVFVLARDGDRVVGAATGLPLEDEEDAFIQPFIDQGYNPSEIFYFGESVLLPEYRGQGIGVRFFGEREAHASELGGFRYCCFCAVERPADHPLRPADYQPLDDFWKKRGYEPVPELRTHYPWKDIDQAEETAKPMNFWMGELR</sequence>
<keyword evidence="3" id="KW-1185">Reference proteome</keyword>
<evidence type="ECO:0000313" key="3">
    <source>
        <dbReference type="Proteomes" id="UP000218896"/>
    </source>
</evidence>
<reference evidence="2 3" key="1">
    <citation type="submission" date="2017-08" db="EMBL/GenBank/DDBJ databases">
        <title>Halovibrio sewagensis sp. nov., isolated from wastewater of high salinity.</title>
        <authorList>
            <person name="Dong X."/>
            <person name="Zhang G."/>
        </authorList>
    </citation>
    <scope>NUCLEOTIDE SEQUENCE [LARGE SCALE GENOMIC DNA]</scope>
    <source>
        <strain evidence="2 3">YL5-2</strain>
    </source>
</reference>
<keyword evidence="2" id="KW-0808">Transferase</keyword>
<evidence type="ECO:0000313" key="2">
    <source>
        <dbReference type="EMBL" id="PAU80721.1"/>
    </source>
</evidence>
<protein>
    <submittedName>
        <fullName evidence="2">GNAT family N-acetyltransferase</fullName>
    </submittedName>
</protein>
<dbReference type="PROSITE" id="PS51186">
    <property type="entry name" value="GNAT"/>
    <property type="match status" value="1"/>
</dbReference>
<accession>A0A2A2F573</accession>
<dbReference type="SUPFAM" id="SSF55729">
    <property type="entry name" value="Acyl-CoA N-acyltransferases (Nat)"/>
    <property type="match status" value="1"/>
</dbReference>
<dbReference type="InterPro" id="IPR016181">
    <property type="entry name" value="Acyl_CoA_acyltransferase"/>
</dbReference>
<name>A0A2A2F573_9GAMM</name>
<feature type="domain" description="N-acetyltransferase" evidence="1">
    <location>
        <begin position="11"/>
        <end position="194"/>
    </location>
</feature>